<evidence type="ECO:0000313" key="4">
    <source>
        <dbReference type="Proteomes" id="UP000484547"/>
    </source>
</evidence>
<dbReference type="OrthoDB" id="3242975at2"/>
<name>A0A7X2XHL2_9FIRM</name>
<gene>
    <name evidence="1" type="ORF">GMD11_11450</name>
    <name evidence="2" type="ORF">GMD18_11485</name>
</gene>
<dbReference type="Pfam" id="PF07374">
    <property type="entry name" value="DUF1492"/>
    <property type="match status" value="1"/>
</dbReference>
<dbReference type="Proteomes" id="UP000443070">
    <property type="component" value="Unassembled WGS sequence"/>
</dbReference>
<evidence type="ECO:0000313" key="3">
    <source>
        <dbReference type="Proteomes" id="UP000443070"/>
    </source>
</evidence>
<keyword evidence="3" id="KW-1185">Reference proteome</keyword>
<dbReference type="InterPro" id="IPR010861">
    <property type="entry name" value="DUF1492"/>
</dbReference>
<dbReference type="RefSeq" id="WP_149877463.1">
    <property type="nucleotide sequence ID" value="NZ_WNBG01000015.1"/>
</dbReference>
<accession>A0A7X2XHL2</accession>
<dbReference type="Proteomes" id="UP000484547">
    <property type="component" value="Unassembled WGS sequence"/>
</dbReference>
<organism evidence="1 4">
    <name type="scientific">Phascolarctobacterium faecium</name>
    <dbReference type="NCBI Taxonomy" id="33025"/>
    <lineage>
        <taxon>Bacteria</taxon>
        <taxon>Bacillati</taxon>
        <taxon>Bacillota</taxon>
        <taxon>Negativicutes</taxon>
        <taxon>Acidaminococcales</taxon>
        <taxon>Acidaminococcaceae</taxon>
        <taxon>Phascolarctobacterium</taxon>
    </lineage>
</organism>
<evidence type="ECO:0000313" key="1">
    <source>
        <dbReference type="EMBL" id="MTT76865.1"/>
    </source>
</evidence>
<evidence type="ECO:0000313" key="2">
    <source>
        <dbReference type="EMBL" id="MTU05004.1"/>
    </source>
</evidence>
<proteinExistence type="predicted"/>
<sequence>MTIEEIKAKLKRYRFIAGEISDLLDERERLRSLAEKIIPSLSFAPVHGANTDKMAPVIANLIEVERYIEKRSKELLRARVEAEQLIDRLSDERHRAVLKSYYFSRRNWQDVADALHYDKRSVLRFHGWALLEMVKMS</sequence>
<comment type="caution">
    <text evidence="1">The sequence shown here is derived from an EMBL/GenBank/DDBJ whole genome shotgun (WGS) entry which is preliminary data.</text>
</comment>
<dbReference type="AlphaFoldDB" id="A0A7X2XHL2"/>
<dbReference type="EMBL" id="WNBM01000013">
    <property type="protein sequence ID" value="MTT76865.1"/>
    <property type="molecule type" value="Genomic_DNA"/>
</dbReference>
<reference evidence="3 4" key="1">
    <citation type="journal article" date="2019" name="Nat. Med.">
        <title>A library of human gut bacterial isolates paired with longitudinal multiomics data enables mechanistic microbiome research.</title>
        <authorList>
            <person name="Poyet M."/>
            <person name="Groussin M."/>
            <person name="Gibbons S.M."/>
            <person name="Avila-Pacheco J."/>
            <person name="Jiang X."/>
            <person name="Kearney S.M."/>
            <person name="Perrotta A.R."/>
            <person name="Berdy B."/>
            <person name="Zhao S."/>
            <person name="Lieberman T.D."/>
            <person name="Swanson P.K."/>
            <person name="Smith M."/>
            <person name="Roesemann S."/>
            <person name="Alexander J.E."/>
            <person name="Rich S.A."/>
            <person name="Livny J."/>
            <person name="Vlamakis H."/>
            <person name="Clish C."/>
            <person name="Bullock K."/>
            <person name="Deik A."/>
            <person name="Scott J."/>
            <person name="Pierce K.A."/>
            <person name="Xavier R.J."/>
            <person name="Alm E.J."/>
        </authorList>
    </citation>
    <scope>NUCLEOTIDE SEQUENCE [LARGE SCALE GENOMIC DNA]</scope>
    <source>
        <strain evidence="1 4">BIOML-A13</strain>
        <strain evidence="2 3">BIOML-A3</strain>
    </source>
</reference>
<dbReference type="EMBL" id="WNBW01000015">
    <property type="protein sequence ID" value="MTU05004.1"/>
    <property type="molecule type" value="Genomic_DNA"/>
</dbReference>
<protein>
    <submittedName>
        <fullName evidence="1">DUF1492 domain-containing protein</fullName>
    </submittedName>
</protein>